<keyword evidence="1" id="KW-0472">Membrane</keyword>
<evidence type="ECO:0000313" key="3">
    <source>
        <dbReference type="EMBL" id="MBD2778127.1"/>
    </source>
</evidence>
<accession>A0A8J7BZP8</accession>
<keyword evidence="1" id="KW-1133">Transmembrane helix</keyword>
<dbReference type="SUPFAM" id="SSF52129">
    <property type="entry name" value="Caspase-like"/>
    <property type="match status" value="1"/>
</dbReference>
<organism evidence="3 4">
    <name type="scientific">Iningainema tapete BLCC-T55</name>
    <dbReference type="NCBI Taxonomy" id="2748662"/>
    <lineage>
        <taxon>Bacteria</taxon>
        <taxon>Bacillati</taxon>
        <taxon>Cyanobacteriota</taxon>
        <taxon>Cyanophyceae</taxon>
        <taxon>Nostocales</taxon>
        <taxon>Scytonemataceae</taxon>
        <taxon>Iningainema tapete</taxon>
    </lineage>
</organism>
<keyword evidence="1" id="KW-0812">Transmembrane</keyword>
<sequence>MTQQTSKASTREPKRISIDTVPSPVKQGRLVVVVIGINEYEHFDRLSNAVNDARKIQEVLINEFNFITLVQPLFDRDATKDAIDALVEDQLPSVLNNDDSLLLFFAGHGCTQKKVIDECSETIEIGYIVPVDAQYKAWSSYIRLSEWLGCIAELPAKHILVIIDACHSGCALGNAKQRYRHEGKWRYEQDLYKRRSRKIITSALGDQVALDGNGPIYGHSLFTGHLINGLRTREADTDDNSIVTARELGLFVQQQVAQATKSSQTPDFGSFYLDEGGELVIALPTVNPLTEKILNKDNSYADAQIKNENITVHFDAQNLSKSKAVLILTLIIVSVGSVFGCYYQLYSTSFPDQCYVVYGFPIESIRGVMGITFGSDVIGNIFEAETLEIFGFSTRTQVHSIRFFRNLARFLIFLISAFLSILVVWYILGRGPLNFANDYKCIDSQCLKIYKLSYLWYLPYALINFVGTGVTFVVGIYAEVKDLILLKQVQNKYTNNLSLISNKDSINEQFQDFRSLFSEQLSRYLRVFLSFAKLFGFEWAIGSLPLTSTGKSATLWAYFSFTLAFLFIFRGFFMYEEAIAKTAKTLSKRWRKQEYSQFFCQNNSTINFLIHDIIHRNFYPIITGLVILIISFIFSPLLENFVKLGAFCKLS</sequence>
<feature type="transmembrane region" description="Helical" evidence="1">
    <location>
        <begin position="324"/>
        <end position="343"/>
    </location>
</feature>
<reference evidence="3" key="1">
    <citation type="submission" date="2020-09" db="EMBL/GenBank/DDBJ databases">
        <title>Iningainema tapete sp. nov. (Scytonemataceae, Cyanobacteria) from greenhouses in central Florida (USA) produces two types of nodularin with biosynthetic potential for microcystin-LR and anabaenopeptins.</title>
        <authorList>
            <person name="Berthold D.E."/>
            <person name="Lefler F.W."/>
            <person name="Huang I.-S."/>
            <person name="Abdulla H."/>
            <person name="Zimba P.V."/>
            <person name="Laughinghouse H.D. IV."/>
        </authorList>
    </citation>
    <scope>NUCLEOTIDE SEQUENCE</scope>
    <source>
        <strain evidence="3">BLCCT55</strain>
    </source>
</reference>
<dbReference type="AlphaFoldDB" id="A0A8J7BZP8"/>
<dbReference type="GO" id="GO:0005737">
    <property type="term" value="C:cytoplasm"/>
    <property type="evidence" value="ECO:0007669"/>
    <property type="project" value="TreeGrafter"/>
</dbReference>
<dbReference type="Gene3D" id="3.40.50.1460">
    <property type="match status" value="1"/>
</dbReference>
<evidence type="ECO:0000256" key="1">
    <source>
        <dbReference type="SAM" id="Phobius"/>
    </source>
</evidence>
<feature type="transmembrane region" description="Helical" evidence="1">
    <location>
        <begin position="553"/>
        <end position="573"/>
    </location>
</feature>
<dbReference type="Proteomes" id="UP000629098">
    <property type="component" value="Unassembled WGS sequence"/>
</dbReference>
<feature type="transmembrane region" description="Helical" evidence="1">
    <location>
        <begin position="618"/>
        <end position="637"/>
    </location>
</feature>
<feature type="domain" description="Peptidase C14 caspase" evidence="2">
    <location>
        <begin position="31"/>
        <end position="268"/>
    </location>
</feature>
<dbReference type="RefSeq" id="WP_190837449.1">
    <property type="nucleotide sequence ID" value="NZ_CAWPPI010000121.1"/>
</dbReference>
<comment type="caution">
    <text evidence="3">The sequence shown here is derived from an EMBL/GenBank/DDBJ whole genome shotgun (WGS) entry which is preliminary data.</text>
</comment>
<feature type="transmembrane region" description="Helical" evidence="1">
    <location>
        <begin position="457"/>
        <end position="478"/>
    </location>
</feature>
<dbReference type="GO" id="GO:0006508">
    <property type="term" value="P:proteolysis"/>
    <property type="evidence" value="ECO:0007669"/>
    <property type="project" value="InterPro"/>
</dbReference>
<proteinExistence type="predicted"/>
<feature type="transmembrane region" description="Helical" evidence="1">
    <location>
        <begin position="407"/>
        <end position="428"/>
    </location>
</feature>
<feature type="transmembrane region" description="Helical" evidence="1">
    <location>
        <begin position="524"/>
        <end position="541"/>
    </location>
</feature>
<evidence type="ECO:0000313" key="4">
    <source>
        <dbReference type="Proteomes" id="UP000629098"/>
    </source>
</evidence>
<protein>
    <submittedName>
        <fullName evidence="3">Caspase family protein</fullName>
    </submittedName>
</protein>
<dbReference type="EMBL" id="JACXAE010000121">
    <property type="protein sequence ID" value="MBD2778127.1"/>
    <property type="molecule type" value="Genomic_DNA"/>
</dbReference>
<gene>
    <name evidence="3" type="ORF">ICL16_40340</name>
</gene>
<dbReference type="Pfam" id="PF00656">
    <property type="entry name" value="Peptidase_C14"/>
    <property type="match status" value="1"/>
</dbReference>
<dbReference type="PANTHER" id="PTHR48104:SF30">
    <property type="entry name" value="METACASPASE-1"/>
    <property type="match status" value="1"/>
</dbReference>
<dbReference type="InterPro" id="IPR050452">
    <property type="entry name" value="Metacaspase"/>
</dbReference>
<evidence type="ECO:0000259" key="2">
    <source>
        <dbReference type="Pfam" id="PF00656"/>
    </source>
</evidence>
<dbReference type="InterPro" id="IPR029030">
    <property type="entry name" value="Caspase-like_dom_sf"/>
</dbReference>
<dbReference type="PANTHER" id="PTHR48104">
    <property type="entry name" value="METACASPASE-4"/>
    <property type="match status" value="1"/>
</dbReference>
<keyword evidence="4" id="KW-1185">Reference proteome</keyword>
<name>A0A8J7BZP8_9CYAN</name>
<dbReference type="InterPro" id="IPR011600">
    <property type="entry name" value="Pept_C14_caspase"/>
</dbReference>
<dbReference type="GO" id="GO:0004197">
    <property type="term" value="F:cysteine-type endopeptidase activity"/>
    <property type="evidence" value="ECO:0007669"/>
    <property type="project" value="InterPro"/>
</dbReference>